<gene>
    <name evidence="5" type="ORF">FK85_25910</name>
</gene>
<organism evidence="5 6">
    <name type="scientific">Halorubrum saccharovorum</name>
    <dbReference type="NCBI Taxonomy" id="2248"/>
    <lineage>
        <taxon>Archaea</taxon>
        <taxon>Methanobacteriati</taxon>
        <taxon>Methanobacteriota</taxon>
        <taxon>Stenosarchaea group</taxon>
        <taxon>Halobacteria</taxon>
        <taxon>Halobacteriales</taxon>
        <taxon>Haloferacaceae</taxon>
        <taxon>Halorubrum</taxon>
    </lineage>
</organism>
<dbReference type="InterPro" id="IPR020476">
    <property type="entry name" value="Nudix_hydrolase"/>
</dbReference>
<evidence type="ECO:0000256" key="3">
    <source>
        <dbReference type="ARBA" id="ARBA00022842"/>
    </source>
</evidence>
<dbReference type="PANTHER" id="PTHR43046:SF12">
    <property type="entry name" value="GDP-MANNOSE MANNOSYL HYDROLASE"/>
    <property type="match status" value="1"/>
</dbReference>
<evidence type="ECO:0000313" key="6">
    <source>
        <dbReference type="Proteomes" id="UP000053331"/>
    </source>
</evidence>
<sequence>MPDVPVPDAPRERQSIRLPPDRIEALREWAEKGTALTAAACVCDPDDRLAFVKAAWSGGWVLPGGAVGPGEPPAVAARKEVSEETGLDAAIGDPVVVFEQSYVDAEREAVAFEAEYVVYAARAAGRIPDAAELGIASNEIRAPWWFEAVPENLHDGDLLRMSLSGKNH</sequence>
<dbReference type="RefSeq" id="WP_050024368.1">
    <property type="nucleotide sequence ID" value="NZ_JNFH02000019.1"/>
</dbReference>
<accession>A0A0F8BHS3</accession>
<evidence type="ECO:0000313" key="5">
    <source>
        <dbReference type="EMBL" id="KKF39768.1"/>
    </source>
</evidence>
<name>A0A0F8BHS3_9EURY</name>
<keyword evidence="6" id="KW-1185">Reference proteome</keyword>
<dbReference type="PRINTS" id="PR00502">
    <property type="entry name" value="NUDIXFAMILY"/>
</dbReference>
<comment type="cofactor">
    <cofactor evidence="1">
        <name>Mg(2+)</name>
        <dbReference type="ChEBI" id="CHEBI:18420"/>
    </cofactor>
</comment>
<dbReference type="CDD" id="cd02883">
    <property type="entry name" value="NUDIX_Hydrolase"/>
    <property type="match status" value="1"/>
</dbReference>
<dbReference type="EMBL" id="JNFH02000019">
    <property type="protein sequence ID" value="KKF39768.1"/>
    <property type="molecule type" value="Genomic_DNA"/>
</dbReference>
<dbReference type="Proteomes" id="UP000053331">
    <property type="component" value="Unassembled WGS sequence"/>
</dbReference>
<proteinExistence type="predicted"/>
<dbReference type="AlphaFoldDB" id="A0A0F8BHS3"/>
<dbReference type="Gene3D" id="3.90.79.10">
    <property type="entry name" value="Nucleoside Triphosphate Pyrophosphohydrolase"/>
    <property type="match status" value="1"/>
</dbReference>
<dbReference type="Pfam" id="PF00293">
    <property type="entry name" value="NUDIX"/>
    <property type="match status" value="1"/>
</dbReference>
<dbReference type="PANTHER" id="PTHR43046">
    <property type="entry name" value="GDP-MANNOSE MANNOSYL HYDROLASE"/>
    <property type="match status" value="1"/>
</dbReference>
<evidence type="ECO:0000256" key="1">
    <source>
        <dbReference type="ARBA" id="ARBA00001946"/>
    </source>
</evidence>
<evidence type="ECO:0000259" key="4">
    <source>
        <dbReference type="PROSITE" id="PS51462"/>
    </source>
</evidence>
<dbReference type="InterPro" id="IPR015797">
    <property type="entry name" value="NUDIX_hydrolase-like_dom_sf"/>
</dbReference>
<comment type="caution">
    <text evidence="5">The sequence shown here is derived from an EMBL/GenBank/DDBJ whole genome shotgun (WGS) entry which is preliminary data.</text>
</comment>
<protein>
    <submittedName>
        <fullName evidence="5">NUDIX hydrolase</fullName>
    </submittedName>
</protein>
<keyword evidence="3" id="KW-0460">Magnesium</keyword>
<feature type="domain" description="Nudix hydrolase" evidence="4">
    <location>
        <begin position="33"/>
        <end position="168"/>
    </location>
</feature>
<reference evidence="5 6" key="1">
    <citation type="journal article" date="2015" name="Genome Announc.">
        <title>Draft genome sequence of a Halorubrum H3 strain isolated from the burlinskoye salt lake (Altai Krai, Russia).</title>
        <authorList>
            <person name="Rozanov A.S."/>
            <person name="Bryanskaya A.V."/>
            <person name="Malup T.K."/>
            <person name="Kotenko A.V."/>
            <person name="Peltek S.E."/>
        </authorList>
    </citation>
    <scope>NUCLEOTIDE SEQUENCE [LARGE SCALE GENOMIC DNA]</scope>
    <source>
        <strain evidence="5 6">H3</strain>
    </source>
</reference>
<dbReference type="SUPFAM" id="SSF55811">
    <property type="entry name" value="Nudix"/>
    <property type="match status" value="1"/>
</dbReference>
<dbReference type="OrthoDB" id="40462at2157"/>
<evidence type="ECO:0000256" key="2">
    <source>
        <dbReference type="ARBA" id="ARBA00022801"/>
    </source>
</evidence>
<keyword evidence="2 5" id="KW-0378">Hydrolase</keyword>
<dbReference type="InterPro" id="IPR000086">
    <property type="entry name" value="NUDIX_hydrolase_dom"/>
</dbReference>
<dbReference type="PROSITE" id="PS51462">
    <property type="entry name" value="NUDIX"/>
    <property type="match status" value="1"/>
</dbReference>
<dbReference type="GO" id="GO:0016787">
    <property type="term" value="F:hydrolase activity"/>
    <property type="evidence" value="ECO:0007669"/>
    <property type="project" value="UniProtKB-KW"/>
</dbReference>